<evidence type="ECO:0000313" key="2">
    <source>
        <dbReference type="EMBL" id="EKD03375.1"/>
    </source>
</evidence>
<feature type="region of interest" description="Disordered" evidence="1">
    <location>
        <begin position="129"/>
        <end position="149"/>
    </location>
</feature>
<feature type="compositionally biased region" description="Low complexity" evidence="1">
    <location>
        <begin position="55"/>
        <end position="68"/>
    </location>
</feature>
<gene>
    <name evidence="2" type="ORF">A1Q2_02355</name>
</gene>
<evidence type="ECO:0000313" key="3">
    <source>
        <dbReference type="Proteomes" id="UP000006757"/>
    </source>
</evidence>
<comment type="caution">
    <text evidence="2">The sequence shown here is derived from an EMBL/GenBank/DDBJ whole genome shotgun (WGS) entry which is preliminary data.</text>
</comment>
<accession>K1VGX5</accession>
<feature type="region of interest" description="Disordered" evidence="1">
    <location>
        <begin position="268"/>
        <end position="300"/>
    </location>
</feature>
<feature type="compositionally biased region" description="Low complexity" evidence="1">
    <location>
        <begin position="268"/>
        <end position="279"/>
    </location>
</feature>
<name>K1VGX5_TRIAC</name>
<dbReference type="AlphaFoldDB" id="K1VGX5"/>
<sequence>MNLFAIIQCVVPRPNGVQHLFIRNEGHSRQSTFGQLVSPQRYGERPPHKRAAQDDASSYTSEWSDSSDLVTSTPTPTNVMQSGDLAIAGAAESSSPTTEIPRFPVIPLPPTPMRSRSYTKLTNLAYDPIQRPSSADPTPASFAKPPLLRPDRAPKGAHRNFLEFALGQRRFTARKGLYSFVWDKKWLQRVATFLNRDLPPYIAVPVPVGLLTFRPTLKGKEVFFRVYDPTVSEIGESDLDGEFVRMRIATKPGCTAARPPRVRLPAISSVTNSPSSANSQFGYENSEDAGPSWSSPPRLSRHKPAAIAVPPRIDIEALPLSRLGGLCPSFLNLVGTMNDIVKPVNLEGPLDPVHQEGWSWGIAASRRTRLAFRYESDSVSRPFGSSSTVRRFWKQESLPYMQFRLKVAAMPGRVREYDEAFVTDDVPAFAHLLSCRRLCLLSPTKSPSALLFPNNPHPSQLAPTFIGPPPSLLVSCSLRSHFLVSRLSSRLISCSSVAHVSFPHVSLTLLIASSPFPRLYHGRPEVALRRAPFAQLQGSAGSEASGKTKAPPRRAATLGGVAVAPIGGQPASSSPGSSEAGGDAASGTSTDRDGAIQSSTRRAPDGGPIVGPRPTTPPARPTKRARPAPKGVWAVPDPTEDDSTEVAAVPIPTESVRSILTDLVKGERFFNSAQCFIASNGSLMRIVEIRRGSGKLERIILPFPKHLLSPHQLPRHTSVVARLRLLSVPEAEFRPETLFVMVVVTTGDFTFGRGSLEGVAVSHWDDFCGCSKC</sequence>
<dbReference type="EMBL" id="AMBO01000256">
    <property type="protein sequence ID" value="EKD03375.1"/>
    <property type="molecule type" value="Genomic_DNA"/>
</dbReference>
<reference evidence="2 3" key="1">
    <citation type="journal article" date="2012" name="Eukaryot. Cell">
        <title>Genome sequence of the Trichosporon asahii environmental strain CBS 8904.</title>
        <authorList>
            <person name="Yang R.Y."/>
            <person name="Li H.T."/>
            <person name="Zhu H."/>
            <person name="Zhou G.P."/>
            <person name="Wang M."/>
            <person name="Wang L."/>
        </authorList>
    </citation>
    <scope>NUCLEOTIDE SEQUENCE [LARGE SCALE GENOMIC DNA]</scope>
    <source>
        <strain evidence="2 3">CBS 8904</strain>
    </source>
</reference>
<organism evidence="2 3">
    <name type="scientific">Trichosporon asahii var. asahii (strain CBS 8904)</name>
    <name type="common">Yeast</name>
    <dbReference type="NCBI Taxonomy" id="1220162"/>
    <lineage>
        <taxon>Eukaryota</taxon>
        <taxon>Fungi</taxon>
        <taxon>Dikarya</taxon>
        <taxon>Basidiomycota</taxon>
        <taxon>Agaricomycotina</taxon>
        <taxon>Tremellomycetes</taxon>
        <taxon>Trichosporonales</taxon>
        <taxon>Trichosporonaceae</taxon>
        <taxon>Trichosporon</taxon>
    </lineage>
</organism>
<dbReference type="Proteomes" id="UP000006757">
    <property type="component" value="Unassembled WGS sequence"/>
</dbReference>
<feature type="region of interest" description="Disordered" evidence="1">
    <location>
        <begin position="38"/>
        <end position="79"/>
    </location>
</feature>
<evidence type="ECO:0000256" key="1">
    <source>
        <dbReference type="SAM" id="MobiDB-lite"/>
    </source>
</evidence>
<dbReference type="InParanoid" id="K1VGX5"/>
<feature type="compositionally biased region" description="Low complexity" evidence="1">
    <location>
        <begin position="564"/>
        <end position="587"/>
    </location>
</feature>
<protein>
    <submittedName>
        <fullName evidence="2">Uncharacterized protein</fullName>
    </submittedName>
</protein>
<keyword evidence="3" id="KW-1185">Reference proteome</keyword>
<dbReference type="HOGENOM" id="CLU_361764_0_0_1"/>
<feature type="region of interest" description="Disordered" evidence="1">
    <location>
        <begin position="563"/>
        <end position="646"/>
    </location>
</feature>
<proteinExistence type="predicted"/>
<feature type="compositionally biased region" description="Polar residues" evidence="1">
    <location>
        <begin position="69"/>
        <end position="79"/>
    </location>
</feature>